<keyword evidence="1" id="KW-0472">Membrane</keyword>
<name>A0ABY7WUQ2_9LACO</name>
<proteinExistence type="predicted"/>
<sequence>MSRNQKISLELLIVCLDVFVVVPVTKWVITDSTTNFLANGGLLLLIFAVDIYQTRQSQAQVAKMWQLANQLGYGPAKLNELAPKYSEQDWANTRPNVHRFYPDATLVNRLIDQFNTQLRQHVVKA</sequence>
<evidence type="ECO:0000313" key="2">
    <source>
        <dbReference type="EMBL" id="WDF81655.1"/>
    </source>
</evidence>
<organism evidence="2 3">
    <name type="scientific">Lacticaseibacillus pabuli</name>
    <dbReference type="NCBI Taxonomy" id="3025672"/>
    <lineage>
        <taxon>Bacteria</taxon>
        <taxon>Bacillati</taxon>
        <taxon>Bacillota</taxon>
        <taxon>Bacilli</taxon>
        <taxon>Lactobacillales</taxon>
        <taxon>Lactobacillaceae</taxon>
        <taxon>Lacticaseibacillus</taxon>
    </lineage>
</organism>
<protein>
    <submittedName>
        <fullName evidence="2">Uncharacterized protein</fullName>
    </submittedName>
</protein>
<dbReference type="Proteomes" id="UP001220377">
    <property type="component" value="Chromosome"/>
</dbReference>
<gene>
    <name evidence="2" type="ORF">PQ472_06885</name>
</gene>
<accession>A0ABY7WUQ2</accession>
<feature type="transmembrane region" description="Helical" evidence="1">
    <location>
        <begin position="35"/>
        <end position="52"/>
    </location>
</feature>
<keyword evidence="1" id="KW-1133">Transmembrane helix</keyword>
<evidence type="ECO:0000256" key="1">
    <source>
        <dbReference type="SAM" id="Phobius"/>
    </source>
</evidence>
<dbReference type="EMBL" id="CP117884">
    <property type="protein sequence ID" value="WDF81655.1"/>
    <property type="molecule type" value="Genomic_DNA"/>
</dbReference>
<keyword evidence="1" id="KW-0812">Transmembrane</keyword>
<reference evidence="2 3" key="1">
    <citation type="submission" date="2023-02" db="EMBL/GenBank/DDBJ databases">
        <title>Genome sequence of Lacticaseibacillus sp. KACC 23028.</title>
        <authorList>
            <person name="Kim S."/>
            <person name="Heo J."/>
            <person name="Kwon S.-W."/>
        </authorList>
    </citation>
    <scope>NUCLEOTIDE SEQUENCE [LARGE SCALE GENOMIC DNA]</scope>
    <source>
        <strain evidence="2 3">KACC 23028</strain>
    </source>
</reference>
<evidence type="ECO:0000313" key="3">
    <source>
        <dbReference type="Proteomes" id="UP001220377"/>
    </source>
</evidence>
<keyword evidence="3" id="KW-1185">Reference proteome</keyword>
<dbReference type="RefSeq" id="WP_274258578.1">
    <property type="nucleotide sequence ID" value="NZ_CP117884.1"/>
</dbReference>
<feature type="transmembrane region" description="Helical" evidence="1">
    <location>
        <begin position="7"/>
        <end position="29"/>
    </location>
</feature>